<accession>A0ABQ6JNZ2</accession>
<dbReference type="InterPro" id="IPR015421">
    <property type="entry name" value="PyrdxlP-dep_Trfase_major"/>
</dbReference>
<dbReference type="EMBL" id="BSUZ01000001">
    <property type="protein sequence ID" value="GMA89049.1"/>
    <property type="molecule type" value="Genomic_DNA"/>
</dbReference>
<evidence type="ECO:0008006" key="3">
    <source>
        <dbReference type="Google" id="ProtNLM"/>
    </source>
</evidence>
<sequence length="151" mass="16282">MLSYGATKNGAIGGEAVVVLNPDAVVSTDAAAYLRKSSMQAASKMRFVSAQIVALLEGDLWRRSASHANAMAARLAAAVRDVPGLEITQPVQANAVFAVLPPQVTARLQQRAYFYTWNQATGEVRWMTTFDTTEADIDAFAAMVREEMARG</sequence>
<gene>
    <name evidence="1" type="ORF">GCM10025868_42990</name>
</gene>
<comment type="caution">
    <text evidence="1">The sequence shown here is derived from an EMBL/GenBank/DDBJ whole genome shotgun (WGS) entry which is preliminary data.</text>
</comment>
<dbReference type="Gene3D" id="3.40.640.10">
    <property type="entry name" value="Type I PLP-dependent aspartate aminotransferase-like (Major domain)"/>
    <property type="match status" value="1"/>
</dbReference>
<name>A0ABQ6JNZ2_9ACTN</name>
<dbReference type="Gene3D" id="3.90.1150.10">
    <property type="entry name" value="Aspartate Aminotransferase, domain 1"/>
    <property type="match status" value="1"/>
</dbReference>
<evidence type="ECO:0000313" key="1">
    <source>
        <dbReference type="EMBL" id="GMA89049.1"/>
    </source>
</evidence>
<dbReference type="Proteomes" id="UP001157017">
    <property type="component" value="Unassembled WGS sequence"/>
</dbReference>
<keyword evidence="2" id="KW-1185">Reference proteome</keyword>
<protein>
    <recommendedName>
        <fullName evidence="3">Aromatic amino acid beta-eliminating lyase/threonine aldolase domain-containing protein</fullName>
    </recommendedName>
</protein>
<dbReference type="InterPro" id="IPR015424">
    <property type="entry name" value="PyrdxlP-dep_Trfase"/>
</dbReference>
<organism evidence="1 2">
    <name type="scientific">Angustibacter aerolatus</name>
    <dbReference type="NCBI Taxonomy" id="1162965"/>
    <lineage>
        <taxon>Bacteria</taxon>
        <taxon>Bacillati</taxon>
        <taxon>Actinomycetota</taxon>
        <taxon>Actinomycetes</taxon>
        <taxon>Kineosporiales</taxon>
        <taxon>Kineosporiaceae</taxon>
    </lineage>
</organism>
<dbReference type="InterPro" id="IPR015422">
    <property type="entry name" value="PyrdxlP-dep_Trfase_small"/>
</dbReference>
<reference evidence="2" key="1">
    <citation type="journal article" date="2019" name="Int. J. Syst. Evol. Microbiol.">
        <title>The Global Catalogue of Microorganisms (GCM) 10K type strain sequencing project: providing services to taxonomists for standard genome sequencing and annotation.</title>
        <authorList>
            <consortium name="The Broad Institute Genomics Platform"/>
            <consortium name="The Broad Institute Genome Sequencing Center for Infectious Disease"/>
            <person name="Wu L."/>
            <person name="Ma J."/>
        </authorList>
    </citation>
    <scope>NUCLEOTIDE SEQUENCE [LARGE SCALE GENOMIC DNA]</scope>
    <source>
        <strain evidence="2">NBRC 108730</strain>
    </source>
</reference>
<proteinExistence type="predicted"/>
<dbReference type="SUPFAM" id="SSF53383">
    <property type="entry name" value="PLP-dependent transferases"/>
    <property type="match status" value="1"/>
</dbReference>
<evidence type="ECO:0000313" key="2">
    <source>
        <dbReference type="Proteomes" id="UP001157017"/>
    </source>
</evidence>